<evidence type="ECO:0000256" key="1">
    <source>
        <dbReference type="SAM" id="Phobius"/>
    </source>
</evidence>
<proteinExistence type="predicted"/>
<dbReference type="Pfam" id="PF14897">
    <property type="entry name" value="EpsG"/>
    <property type="match status" value="1"/>
</dbReference>
<dbReference type="AlphaFoldDB" id="A0A1T5I072"/>
<feature type="transmembrane region" description="Helical" evidence="1">
    <location>
        <begin position="311"/>
        <end position="329"/>
    </location>
</feature>
<keyword evidence="1" id="KW-1133">Transmembrane helix</keyword>
<feature type="transmembrane region" description="Helical" evidence="1">
    <location>
        <begin position="177"/>
        <end position="200"/>
    </location>
</feature>
<protein>
    <recommendedName>
        <fullName evidence="4">Transmembrane protein EpsG</fullName>
    </recommendedName>
</protein>
<evidence type="ECO:0000313" key="2">
    <source>
        <dbReference type="EMBL" id="SKC32433.1"/>
    </source>
</evidence>
<dbReference type="InterPro" id="IPR049458">
    <property type="entry name" value="EpsG-like"/>
</dbReference>
<sequence length="371" mass="42869">MIFNMYHFDYIYDVIPFVIVTLLGISCVNKKANGFCLLIVALIVYLIVSSRGLTVDRDALVYYSVFNHLQNISFGEVSQYSSEMGQEVGFLLFEKIANVCGLNFFEFRFVFNFLCVIALLYILFEYIPGKFRIISYFIYVSMFLLFRDFTQIRLCFACLLSAISILKMIDNKPYKSVIFFLFAVMFHNTSLIVFGVLLAIKFMSENKLYNIKFALLIISICGFLSILKPANYLITLPFMPSQLTRYQGTNDLNGATLGINFIFSISLAILLAFYYKKKEKRSVGYKYLYISMLGSTCIALVFNGVPILMRMQLLCFTGFIFFPAILYDIFMKKSLLGNYIFQIAIAVVFILNFYRNLSSGIVYDYIPYWIK</sequence>
<name>A0A1T5I072_9GAMM</name>
<reference evidence="2 3" key="1">
    <citation type="submission" date="2017-02" db="EMBL/GenBank/DDBJ databases">
        <authorList>
            <person name="Peterson S.W."/>
        </authorList>
    </citation>
    <scope>NUCLEOTIDE SEQUENCE [LARGE SCALE GENOMIC DNA]</scope>
    <source>
        <strain evidence="3">type strain: NCCB 100098</strain>
    </source>
</reference>
<dbReference type="EMBL" id="FUZI01000003">
    <property type="protein sequence ID" value="SKC32433.1"/>
    <property type="molecule type" value="Genomic_DNA"/>
</dbReference>
<organism evidence="2 3">
    <name type="scientific">Photobacterium piscicola</name>
    <dbReference type="NCBI Taxonomy" id="1378299"/>
    <lineage>
        <taxon>Bacteria</taxon>
        <taxon>Pseudomonadati</taxon>
        <taxon>Pseudomonadota</taxon>
        <taxon>Gammaproteobacteria</taxon>
        <taxon>Vibrionales</taxon>
        <taxon>Vibrionaceae</taxon>
        <taxon>Photobacterium</taxon>
    </lineage>
</organism>
<evidence type="ECO:0000313" key="3">
    <source>
        <dbReference type="Proteomes" id="UP000189966"/>
    </source>
</evidence>
<accession>A0A1T5I072</accession>
<feature type="transmembrane region" description="Helical" evidence="1">
    <location>
        <begin position="287"/>
        <end position="305"/>
    </location>
</feature>
<feature type="transmembrane region" description="Helical" evidence="1">
    <location>
        <begin position="136"/>
        <end position="165"/>
    </location>
</feature>
<dbReference type="Proteomes" id="UP000189966">
    <property type="component" value="Unassembled WGS sequence"/>
</dbReference>
<evidence type="ECO:0008006" key="4">
    <source>
        <dbReference type="Google" id="ProtNLM"/>
    </source>
</evidence>
<gene>
    <name evidence="2" type="ORF">CZ809_01949</name>
</gene>
<feature type="transmembrane region" description="Helical" evidence="1">
    <location>
        <begin position="336"/>
        <end position="354"/>
    </location>
</feature>
<feature type="transmembrane region" description="Helical" evidence="1">
    <location>
        <begin position="254"/>
        <end position="275"/>
    </location>
</feature>
<feature type="transmembrane region" description="Helical" evidence="1">
    <location>
        <begin position="107"/>
        <end position="124"/>
    </location>
</feature>
<feature type="transmembrane region" description="Helical" evidence="1">
    <location>
        <begin position="6"/>
        <end position="28"/>
    </location>
</feature>
<keyword evidence="1" id="KW-0812">Transmembrane</keyword>
<feature type="transmembrane region" description="Helical" evidence="1">
    <location>
        <begin position="212"/>
        <end position="234"/>
    </location>
</feature>
<keyword evidence="1" id="KW-0472">Membrane</keyword>
<feature type="transmembrane region" description="Helical" evidence="1">
    <location>
        <begin position="35"/>
        <end position="53"/>
    </location>
</feature>